<sequence>MADDGGLLAIDVDTDDYAETAAGDTPSTVDRTFQSEADFQKQKAGYTAKVQNGNNLAELYRAVPALQEDSGEKIRLGKKEVMLLGYAVGEMYYEREYGPILRLCERVEDNSILTRCVILSALRRTQDWATFTEIQNWMSLRFAKIHDCLIVSEMFSSKHHRSRYWRAVLLQEQNTFNLREGSLSTILDEMAMISRNTSFQRPTVTLSSMLLYGIFATEKSVLIGTRLLEREEHYKMLVFRIAEGRLPQELADLILEDLFELDRPIVQTRWREEASIHVNQLKFMRAAHAPAMPNQKKVKEKMAAMGVTITRVQHSKPSAAPSPIRSKEISLVHLSASNSIPTMSICVPSALTNFPTGIHYTGSKGSSVTILCDQETTTNGAKICYTPSDGLTSQERQERDSLQMGVVMQLEGVLEAMQGWDAQAVERFVRVLRLRVVPFDEGQVLKPGVFVWERVNDL</sequence>
<organism evidence="1 2">
    <name type="scientific">Lecanosticta acicola</name>
    <dbReference type="NCBI Taxonomy" id="111012"/>
    <lineage>
        <taxon>Eukaryota</taxon>
        <taxon>Fungi</taxon>
        <taxon>Dikarya</taxon>
        <taxon>Ascomycota</taxon>
        <taxon>Pezizomycotina</taxon>
        <taxon>Dothideomycetes</taxon>
        <taxon>Dothideomycetidae</taxon>
        <taxon>Mycosphaerellales</taxon>
        <taxon>Mycosphaerellaceae</taxon>
        <taxon>Lecanosticta</taxon>
    </lineage>
</organism>
<accession>A0AAI8YTZ2</accession>
<dbReference type="EMBL" id="CAVMBE010000008">
    <property type="protein sequence ID" value="CAK3869145.1"/>
    <property type="molecule type" value="Genomic_DNA"/>
</dbReference>
<name>A0AAI8YTZ2_9PEZI</name>
<evidence type="ECO:0000313" key="1">
    <source>
        <dbReference type="EMBL" id="CAK3869145.1"/>
    </source>
</evidence>
<keyword evidence="2" id="KW-1185">Reference proteome</keyword>
<proteinExistence type="predicted"/>
<gene>
    <name evidence="1" type="ORF">LECACI_7A001952</name>
</gene>
<protein>
    <submittedName>
        <fullName evidence="1">Uncharacterized protein</fullName>
    </submittedName>
</protein>
<dbReference type="Proteomes" id="UP001296104">
    <property type="component" value="Unassembled WGS sequence"/>
</dbReference>
<dbReference type="AlphaFoldDB" id="A0AAI8YTZ2"/>
<comment type="caution">
    <text evidence="1">The sequence shown here is derived from an EMBL/GenBank/DDBJ whole genome shotgun (WGS) entry which is preliminary data.</text>
</comment>
<evidence type="ECO:0000313" key="2">
    <source>
        <dbReference type="Proteomes" id="UP001296104"/>
    </source>
</evidence>
<reference evidence="1" key="1">
    <citation type="submission" date="2023-11" db="EMBL/GenBank/DDBJ databases">
        <authorList>
            <person name="Alioto T."/>
            <person name="Alioto T."/>
            <person name="Gomez Garrido J."/>
        </authorList>
    </citation>
    <scope>NUCLEOTIDE SEQUENCE</scope>
</reference>